<dbReference type="Proteomes" id="UP000033054">
    <property type="component" value="Chromosome"/>
</dbReference>
<name>A0A0E3ZSU3_9BACT</name>
<protein>
    <recommendedName>
        <fullName evidence="3">Lipocalin-like domain-containing protein</fullName>
    </recommendedName>
</protein>
<dbReference type="AlphaFoldDB" id="A0A0E3ZSU3"/>
<dbReference type="RefSeq" id="WP_046375280.1">
    <property type="nucleotide sequence ID" value="NZ_CP010429.1"/>
</dbReference>
<dbReference type="KEGG" id="srd:SD10_01035"/>
<dbReference type="PATRIC" id="fig|1379870.5.peg.226"/>
<proteinExistence type="predicted"/>
<reference evidence="1 2" key="1">
    <citation type="journal article" date="2014" name="Curr. Microbiol.">
        <title>Spirosoma radiotolerans sp. nov., a gamma-radiation-resistant bacterium isolated from gamma ray-irradiated soil.</title>
        <authorList>
            <person name="Lee J.J."/>
            <person name="Srinivasan S."/>
            <person name="Lim S."/>
            <person name="Joe M."/>
            <person name="Im S."/>
            <person name="Bae S.I."/>
            <person name="Park K.R."/>
            <person name="Han J.H."/>
            <person name="Park S.H."/>
            <person name="Joo B.M."/>
            <person name="Park S.J."/>
            <person name="Kim M.K."/>
        </authorList>
    </citation>
    <scope>NUCLEOTIDE SEQUENCE [LARGE SCALE GENOMIC DNA]</scope>
    <source>
        <strain evidence="1 2">DG5A</strain>
    </source>
</reference>
<organism evidence="1 2">
    <name type="scientific">Spirosoma radiotolerans</name>
    <dbReference type="NCBI Taxonomy" id="1379870"/>
    <lineage>
        <taxon>Bacteria</taxon>
        <taxon>Pseudomonadati</taxon>
        <taxon>Bacteroidota</taxon>
        <taxon>Cytophagia</taxon>
        <taxon>Cytophagales</taxon>
        <taxon>Cytophagaceae</taxon>
        <taxon>Spirosoma</taxon>
    </lineage>
</organism>
<evidence type="ECO:0000313" key="2">
    <source>
        <dbReference type="Proteomes" id="UP000033054"/>
    </source>
</evidence>
<evidence type="ECO:0000313" key="1">
    <source>
        <dbReference type="EMBL" id="AKD53693.1"/>
    </source>
</evidence>
<sequence>MKTLPYILTLLICLINGCRPSISTRVALDVAGTYQLILFSSSTTTDDNPSGTVQATEFDGNHINLVVKGQSGKVNINYAYSNVVVTETTASHSGQIDYTLTFKKQLIGSAHFDGVSRSIVVTPSSKLRLEGLEL</sequence>
<keyword evidence="2" id="KW-1185">Reference proteome</keyword>
<evidence type="ECO:0008006" key="3">
    <source>
        <dbReference type="Google" id="ProtNLM"/>
    </source>
</evidence>
<dbReference type="OrthoDB" id="958103at2"/>
<accession>A0A0E3ZSU3</accession>
<dbReference type="HOGENOM" id="CLU_1894878_0_0_10"/>
<dbReference type="EMBL" id="CP010429">
    <property type="protein sequence ID" value="AKD53693.1"/>
    <property type="molecule type" value="Genomic_DNA"/>
</dbReference>
<gene>
    <name evidence="1" type="ORF">SD10_01035</name>
</gene>